<name>A0A7C0VCV8_UNCW3</name>
<sequence length="219" mass="24297">MLLLILSSTAYLTGMGGAISPMERPENIFINPASISKRIVHITFYRPFNIEDFYKGDLYSSFILKGVNLGFGLNATRVNRGYTRVITAIGIKYGIFGVSLSQKYESAPGSKSFLLNYDWNAGIRFSLRGFAFALSRERLGFGFITSGGSLSFETTPDFKKFYAGVEFIVNRVISGSAGWMNGRPAIGLYLHNPRFDIEMGFLTNSELGETTIVSVGWRL</sequence>
<evidence type="ECO:0000313" key="1">
    <source>
        <dbReference type="EMBL" id="HDI83849.1"/>
    </source>
</evidence>
<reference evidence="1" key="1">
    <citation type="journal article" date="2020" name="mSystems">
        <title>Genome- and Community-Level Interaction Insights into Carbon Utilization and Element Cycling Functions of Hydrothermarchaeota in Hydrothermal Sediment.</title>
        <authorList>
            <person name="Zhou Z."/>
            <person name="Liu Y."/>
            <person name="Xu W."/>
            <person name="Pan J."/>
            <person name="Luo Z.H."/>
            <person name="Li M."/>
        </authorList>
    </citation>
    <scope>NUCLEOTIDE SEQUENCE [LARGE SCALE GENOMIC DNA]</scope>
    <source>
        <strain evidence="1">HyVt-102</strain>
    </source>
</reference>
<dbReference type="EMBL" id="DQWE01000403">
    <property type="protein sequence ID" value="HDI83849.1"/>
    <property type="molecule type" value="Genomic_DNA"/>
</dbReference>
<protein>
    <submittedName>
        <fullName evidence="1">Uncharacterized protein</fullName>
    </submittedName>
</protein>
<accession>A0A7C0VCV8</accession>
<gene>
    <name evidence="1" type="ORF">ENF18_08690</name>
</gene>
<organism evidence="1">
    <name type="scientific">candidate division WOR-3 bacterium</name>
    <dbReference type="NCBI Taxonomy" id="2052148"/>
    <lineage>
        <taxon>Bacteria</taxon>
        <taxon>Bacteria division WOR-3</taxon>
    </lineage>
</organism>
<dbReference type="AlphaFoldDB" id="A0A7C0VCV8"/>
<dbReference type="Proteomes" id="UP000885847">
    <property type="component" value="Unassembled WGS sequence"/>
</dbReference>
<proteinExistence type="predicted"/>
<comment type="caution">
    <text evidence="1">The sequence shown here is derived from an EMBL/GenBank/DDBJ whole genome shotgun (WGS) entry which is preliminary data.</text>
</comment>